<feature type="compositionally biased region" description="Low complexity" evidence="9">
    <location>
        <begin position="35"/>
        <end position="59"/>
    </location>
</feature>
<dbReference type="InterPro" id="IPR009069">
    <property type="entry name" value="Cys_alpha_HP_mot_SF"/>
</dbReference>
<feature type="region of interest" description="Disordered" evidence="9">
    <location>
        <begin position="1"/>
        <end position="74"/>
    </location>
</feature>
<organism evidence="10 11">
    <name type="scientific">Purpureocillium lavendulum</name>
    <dbReference type="NCBI Taxonomy" id="1247861"/>
    <lineage>
        <taxon>Eukaryota</taxon>
        <taxon>Fungi</taxon>
        <taxon>Dikarya</taxon>
        <taxon>Ascomycota</taxon>
        <taxon>Pezizomycotina</taxon>
        <taxon>Sordariomycetes</taxon>
        <taxon>Hypocreomycetidae</taxon>
        <taxon>Hypocreales</taxon>
        <taxon>Ophiocordycipitaceae</taxon>
        <taxon>Purpureocillium</taxon>
    </lineage>
</organism>
<gene>
    <name evidence="10" type="ORF">O9K51_00755</name>
</gene>
<evidence type="ECO:0000256" key="9">
    <source>
        <dbReference type="SAM" id="MobiDB-lite"/>
    </source>
</evidence>
<comment type="subcellular location">
    <subcellularLocation>
        <location evidence="1">Mitochondrion intermembrane space</location>
    </subcellularLocation>
</comment>
<dbReference type="EMBL" id="JAQHRD010000001">
    <property type="protein sequence ID" value="KAJ6445988.1"/>
    <property type="molecule type" value="Genomic_DNA"/>
</dbReference>
<evidence type="ECO:0000256" key="4">
    <source>
        <dbReference type="ARBA" id="ARBA00023008"/>
    </source>
</evidence>
<protein>
    <submittedName>
        <fullName evidence="10">Cytochrome C oxidase copper chaperone (COX17) domain-containing protein</fullName>
    </submittedName>
</protein>
<dbReference type="GO" id="GO:0016531">
    <property type="term" value="F:copper chaperone activity"/>
    <property type="evidence" value="ECO:0007669"/>
    <property type="project" value="InterPro"/>
</dbReference>
<evidence type="ECO:0000256" key="5">
    <source>
        <dbReference type="ARBA" id="ARBA00023128"/>
    </source>
</evidence>
<comment type="similarity">
    <text evidence="2">Belongs to the COX17 family.</text>
</comment>
<keyword evidence="11" id="KW-1185">Reference proteome</keyword>
<evidence type="ECO:0000256" key="8">
    <source>
        <dbReference type="PIRSR" id="PIRSR607745-1"/>
    </source>
</evidence>
<evidence type="ECO:0000256" key="6">
    <source>
        <dbReference type="ARBA" id="ARBA00023157"/>
    </source>
</evidence>
<dbReference type="GO" id="GO:0005507">
    <property type="term" value="F:copper ion binding"/>
    <property type="evidence" value="ECO:0007669"/>
    <property type="project" value="InterPro"/>
</dbReference>
<dbReference type="GO" id="GO:0005758">
    <property type="term" value="C:mitochondrial intermembrane space"/>
    <property type="evidence" value="ECO:0007669"/>
    <property type="project" value="UniProtKB-SubCell"/>
</dbReference>
<evidence type="ECO:0000313" key="10">
    <source>
        <dbReference type="EMBL" id="KAJ6445988.1"/>
    </source>
</evidence>
<evidence type="ECO:0000256" key="7">
    <source>
        <dbReference type="ARBA" id="ARBA00023186"/>
    </source>
</evidence>
<feature type="binding site" evidence="8">
    <location>
        <position position="89"/>
    </location>
    <ligand>
        <name>Cu cation</name>
        <dbReference type="ChEBI" id="CHEBI:23378"/>
    </ligand>
</feature>
<evidence type="ECO:0000256" key="2">
    <source>
        <dbReference type="ARBA" id="ARBA00009241"/>
    </source>
</evidence>
<dbReference type="Gene3D" id="1.10.287.1130">
    <property type="entry name" value="CytochromE C oxidase copper chaperone"/>
    <property type="match status" value="1"/>
</dbReference>
<keyword evidence="4 8" id="KW-0186">Copper</keyword>
<dbReference type="Proteomes" id="UP001163105">
    <property type="component" value="Unassembled WGS sequence"/>
</dbReference>
<dbReference type="InterPro" id="IPR007745">
    <property type="entry name" value="Cyt_c_oxidase_Cu-chaperone"/>
</dbReference>
<name>A0AB34G408_9HYPO</name>
<proteinExistence type="inferred from homology"/>
<accession>A0AB34G408</accession>
<feature type="binding site" evidence="8">
    <location>
        <position position="90"/>
    </location>
    <ligand>
        <name>Cu cation</name>
        <dbReference type="ChEBI" id="CHEBI:23378"/>
    </ligand>
</feature>
<evidence type="ECO:0000256" key="3">
    <source>
        <dbReference type="ARBA" id="ARBA00022723"/>
    </source>
</evidence>
<reference evidence="10" key="1">
    <citation type="submission" date="2023-01" db="EMBL/GenBank/DDBJ databases">
        <title>The growth and conidiation of Purpureocillium lavendulum are regulated by nitrogen source and histone H3K14 acetylation.</title>
        <authorList>
            <person name="Tang P."/>
            <person name="Han J."/>
            <person name="Zhang C."/>
            <person name="Tang P."/>
            <person name="Qi F."/>
            <person name="Zhang K."/>
            <person name="Liang L."/>
        </authorList>
    </citation>
    <scope>NUCLEOTIDE SEQUENCE</scope>
    <source>
        <strain evidence="10">YMF1.00683</strain>
    </source>
</reference>
<evidence type="ECO:0000313" key="11">
    <source>
        <dbReference type="Proteomes" id="UP001163105"/>
    </source>
</evidence>
<comment type="caution">
    <text evidence="10">The sequence shown here is derived from an EMBL/GenBank/DDBJ whole genome shotgun (WGS) entry which is preliminary data.</text>
</comment>
<keyword evidence="6" id="KW-1015">Disulfide bond</keyword>
<evidence type="ECO:0000256" key="1">
    <source>
        <dbReference type="ARBA" id="ARBA00004569"/>
    </source>
</evidence>
<dbReference type="PROSITE" id="PS51808">
    <property type="entry name" value="CHCH"/>
    <property type="match status" value="1"/>
</dbReference>
<keyword evidence="3 8" id="KW-0479">Metal-binding</keyword>
<sequence length="133" mass="13909">MDAKTATLRAFRPSPPSAQSRAKNKRASVSDRRAPPTATGPSAAPAAAAADAAAASKPKVSNLASPDAGSATGRWPRTVSMLTAARQPCCVCKDEKSRRDECMLFSTAKDPAADCKSLVDQYKSCMLGYGFKV</sequence>
<keyword evidence="7" id="KW-0143">Chaperone</keyword>
<keyword evidence="5" id="KW-0496">Mitochondrion</keyword>
<dbReference type="AlphaFoldDB" id="A0AB34G408"/>
<dbReference type="SUPFAM" id="SSF47072">
    <property type="entry name" value="Cysteine alpha-hairpin motif"/>
    <property type="match status" value="1"/>
</dbReference>
<dbReference type="Pfam" id="PF05051">
    <property type="entry name" value="COX17"/>
    <property type="match status" value="1"/>
</dbReference>